<reference evidence="1 2" key="1">
    <citation type="journal article" date="2017" name="PLoS Biol.">
        <title>The sea cucumber genome provides insights into morphological evolution and visceral regeneration.</title>
        <authorList>
            <person name="Zhang X."/>
            <person name="Sun L."/>
            <person name="Yuan J."/>
            <person name="Sun Y."/>
            <person name="Gao Y."/>
            <person name="Zhang L."/>
            <person name="Li S."/>
            <person name="Dai H."/>
            <person name="Hamel J.F."/>
            <person name="Liu C."/>
            <person name="Yu Y."/>
            <person name="Liu S."/>
            <person name="Lin W."/>
            <person name="Guo K."/>
            <person name="Jin S."/>
            <person name="Xu P."/>
            <person name="Storey K.B."/>
            <person name="Huan P."/>
            <person name="Zhang T."/>
            <person name="Zhou Y."/>
            <person name="Zhang J."/>
            <person name="Lin C."/>
            <person name="Li X."/>
            <person name="Xing L."/>
            <person name="Huo D."/>
            <person name="Sun M."/>
            <person name="Wang L."/>
            <person name="Mercier A."/>
            <person name="Li F."/>
            <person name="Yang H."/>
            <person name="Xiang J."/>
        </authorList>
    </citation>
    <scope>NUCLEOTIDE SEQUENCE [LARGE SCALE GENOMIC DNA]</scope>
    <source>
        <strain evidence="1">Shaxun</strain>
        <tissue evidence="1">Muscle</tissue>
    </source>
</reference>
<name>A0A2G8JE69_STIJA</name>
<sequence length="293" mass="32862">LANVLYEEKMTYKAQVIAVTTLLLWQTLLSYGQNAPVKMTFLGREPFESEYNTAQYQCHLSEPDNIAATAHVESFRTVWTRNDANENVDPPAPVWNDGIYKLWRVTLDNYGNNDAFGVFGCEAALDGRISTSISGIFMRSDGEEFLSPLRKFVTPGVGGYKADFGLTLVIFSGEKFDLCFTRLWLEVRLLFWSIAGKKLVQLIDGAQMLVVVYVITAITEAFVMRIVENAFVLLDSKEQIVKKVVEVTDMETRVRRNVQALTYIINAEHISSASPTHTAVAVTQDGRGWTVLP</sequence>
<feature type="non-terminal residue" evidence="1">
    <location>
        <position position="1"/>
    </location>
</feature>
<accession>A0A2G8JE69</accession>
<feature type="non-terminal residue" evidence="1">
    <location>
        <position position="293"/>
    </location>
</feature>
<comment type="caution">
    <text evidence="1">The sequence shown here is derived from an EMBL/GenBank/DDBJ whole genome shotgun (WGS) entry which is preliminary data.</text>
</comment>
<evidence type="ECO:0000313" key="2">
    <source>
        <dbReference type="Proteomes" id="UP000230750"/>
    </source>
</evidence>
<evidence type="ECO:0000313" key="1">
    <source>
        <dbReference type="EMBL" id="PIK34022.1"/>
    </source>
</evidence>
<protein>
    <submittedName>
        <fullName evidence="1">Uncharacterized protein</fullName>
    </submittedName>
</protein>
<gene>
    <name evidence="1" type="ORF">BSL78_29158</name>
</gene>
<dbReference type="AlphaFoldDB" id="A0A2G8JE69"/>
<organism evidence="1 2">
    <name type="scientific">Stichopus japonicus</name>
    <name type="common">Sea cucumber</name>
    <dbReference type="NCBI Taxonomy" id="307972"/>
    <lineage>
        <taxon>Eukaryota</taxon>
        <taxon>Metazoa</taxon>
        <taxon>Echinodermata</taxon>
        <taxon>Eleutherozoa</taxon>
        <taxon>Echinozoa</taxon>
        <taxon>Holothuroidea</taxon>
        <taxon>Aspidochirotacea</taxon>
        <taxon>Aspidochirotida</taxon>
        <taxon>Stichopodidae</taxon>
        <taxon>Apostichopus</taxon>
    </lineage>
</organism>
<proteinExistence type="predicted"/>
<dbReference type="EMBL" id="MRZV01002315">
    <property type="protein sequence ID" value="PIK34022.1"/>
    <property type="molecule type" value="Genomic_DNA"/>
</dbReference>
<keyword evidence="2" id="KW-1185">Reference proteome</keyword>
<dbReference type="Proteomes" id="UP000230750">
    <property type="component" value="Unassembled WGS sequence"/>
</dbReference>